<gene>
    <name evidence="2" type="ORF">BDY17DRAFT_252508</name>
</gene>
<name>A0A6A6PQ61_9PEZI</name>
<keyword evidence="3" id="KW-1185">Reference proteome</keyword>
<reference evidence="2" key="1">
    <citation type="journal article" date="2020" name="Stud. Mycol.">
        <title>101 Dothideomycetes genomes: a test case for predicting lifestyles and emergence of pathogens.</title>
        <authorList>
            <person name="Haridas S."/>
            <person name="Albert R."/>
            <person name="Binder M."/>
            <person name="Bloem J."/>
            <person name="Labutti K."/>
            <person name="Salamov A."/>
            <person name="Andreopoulos B."/>
            <person name="Baker S."/>
            <person name="Barry K."/>
            <person name="Bills G."/>
            <person name="Bluhm B."/>
            <person name="Cannon C."/>
            <person name="Castanera R."/>
            <person name="Culley D."/>
            <person name="Daum C."/>
            <person name="Ezra D."/>
            <person name="Gonzalez J."/>
            <person name="Henrissat B."/>
            <person name="Kuo A."/>
            <person name="Liang C."/>
            <person name="Lipzen A."/>
            <person name="Lutzoni F."/>
            <person name="Magnuson J."/>
            <person name="Mondo S."/>
            <person name="Nolan M."/>
            <person name="Ohm R."/>
            <person name="Pangilinan J."/>
            <person name="Park H.-J."/>
            <person name="Ramirez L."/>
            <person name="Alfaro M."/>
            <person name="Sun H."/>
            <person name="Tritt A."/>
            <person name="Yoshinaga Y."/>
            <person name="Zwiers L.-H."/>
            <person name="Turgeon B."/>
            <person name="Goodwin S."/>
            <person name="Spatafora J."/>
            <person name="Crous P."/>
            <person name="Grigoriev I."/>
        </authorList>
    </citation>
    <scope>NUCLEOTIDE SEQUENCE</scope>
    <source>
        <strain evidence="2">CBS 113389</strain>
    </source>
</reference>
<dbReference type="InterPro" id="IPR032704">
    <property type="entry name" value="Cms1"/>
</dbReference>
<dbReference type="GO" id="GO:0005634">
    <property type="term" value="C:nucleus"/>
    <property type="evidence" value="ECO:0007669"/>
    <property type="project" value="TreeGrafter"/>
</dbReference>
<dbReference type="AlphaFoldDB" id="A0A6A6PQ61"/>
<dbReference type="EMBL" id="MU001637">
    <property type="protein sequence ID" value="KAF2482152.1"/>
    <property type="molecule type" value="Genomic_DNA"/>
</dbReference>
<dbReference type="Pfam" id="PF14617">
    <property type="entry name" value="CMS1"/>
    <property type="match status" value="1"/>
</dbReference>
<dbReference type="PANTHER" id="PTHR24030">
    <property type="entry name" value="PROTEIN CMSS1"/>
    <property type="match status" value="1"/>
</dbReference>
<feature type="compositionally biased region" description="Basic and acidic residues" evidence="1">
    <location>
        <begin position="1"/>
        <end position="10"/>
    </location>
</feature>
<accession>A0A6A6PQ61</accession>
<evidence type="ECO:0000313" key="3">
    <source>
        <dbReference type="Proteomes" id="UP000799767"/>
    </source>
</evidence>
<dbReference type="InterPro" id="IPR027417">
    <property type="entry name" value="P-loop_NTPase"/>
</dbReference>
<evidence type="ECO:0000256" key="1">
    <source>
        <dbReference type="SAM" id="MobiDB-lite"/>
    </source>
</evidence>
<dbReference type="GO" id="GO:0030686">
    <property type="term" value="C:90S preribosome"/>
    <property type="evidence" value="ECO:0007669"/>
    <property type="project" value="TreeGrafter"/>
</dbReference>
<dbReference type="PANTHER" id="PTHR24030:SF0">
    <property type="entry name" value="PROTEIN CMSS1"/>
    <property type="match status" value="1"/>
</dbReference>
<evidence type="ECO:0000313" key="2">
    <source>
        <dbReference type="EMBL" id="KAF2482152.1"/>
    </source>
</evidence>
<sequence>MSDSEARGEPLLESLSDSSTSQRNPTQKRKRKQGGSEPQPKDAAAAKPSAKRRKLKKPKDIDDAALDAELGVNLAVARMDGGLLADHLAQRTRRFRPELSLVEMEDLHLPEKAIHDTTAYSSSPRTIDHLPDFLEHFAGSKKRKQGLRTAPAENGHPHTLVIAGAGLRAAELARALRKFQSKDALVAKLFAKHIKLQEAVERTRSCRIGIGVGTPQRVIDLLEDGALSAVSLERIVIDASHIDLKKRGMLDMKETLVPLISLLTRPELKARYSGRSGRIDLLFF</sequence>
<proteinExistence type="predicted"/>
<feature type="compositionally biased region" description="Polar residues" evidence="1">
    <location>
        <begin position="15"/>
        <end position="25"/>
    </location>
</feature>
<dbReference type="GeneID" id="54472264"/>
<dbReference type="Gene3D" id="3.40.50.300">
    <property type="entry name" value="P-loop containing nucleotide triphosphate hydrolases"/>
    <property type="match status" value="1"/>
</dbReference>
<organism evidence="2 3">
    <name type="scientific">Neohortaea acidophila</name>
    <dbReference type="NCBI Taxonomy" id="245834"/>
    <lineage>
        <taxon>Eukaryota</taxon>
        <taxon>Fungi</taxon>
        <taxon>Dikarya</taxon>
        <taxon>Ascomycota</taxon>
        <taxon>Pezizomycotina</taxon>
        <taxon>Dothideomycetes</taxon>
        <taxon>Dothideomycetidae</taxon>
        <taxon>Mycosphaerellales</taxon>
        <taxon>Teratosphaeriaceae</taxon>
        <taxon>Neohortaea</taxon>
    </lineage>
</organism>
<protein>
    <submittedName>
        <fullName evidence="2">U3-containing 90S pre-ribosomal complex subunit-domain containing protein</fullName>
    </submittedName>
</protein>
<dbReference type="RefSeq" id="XP_033588722.1">
    <property type="nucleotide sequence ID" value="XM_033731262.1"/>
</dbReference>
<dbReference type="OrthoDB" id="1929311at2759"/>
<dbReference type="Proteomes" id="UP000799767">
    <property type="component" value="Unassembled WGS sequence"/>
</dbReference>
<feature type="region of interest" description="Disordered" evidence="1">
    <location>
        <begin position="1"/>
        <end position="58"/>
    </location>
</feature>